<dbReference type="PANTHER" id="PTHR33908:SF11">
    <property type="entry name" value="MEMBRANE PROTEIN"/>
    <property type="match status" value="1"/>
</dbReference>
<evidence type="ECO:0000256" key="2">
    <source>
        <dbReference type="ARBA" id="ARBA00022475"/>
    </source>
</evidence>
<keyword evidence="2" id="KW-1003">Cell membrane</keyword>
<feature type="transmembrane region" description="Helical" evidence="8">
    <location>
        <begin position="134"/>
        <end position="151"/>
    </location>
</feature>
<feature type="transmembrane region" description="Helical" evidence="8">
    <location>
        <begin position="294"/>
        <end position="316"/>
    </location>
</feature>
<comment type="caution">
    <text evidence="9">The sequence shown here is derived from an EMBL/GenBank/DDBJ whole genome shotgun (WGS) entry which is preliminary data.</text>
</comment>
<reference evidence="9" key="1">
    <citation type="submission" date="2020-04" db="EMBL/GenBank/DDBJ databases">
        <authorList>
            <person name="Zhang T."/>
        </authorList>
    </citation>
    <scope>NUCLEOTIDE SEQUENCE</scope>
    <source>
        <strain evidence="9">HKST-UBA79</strain>
    </source>
</reference>
<protein>
    <submittedName>
        <fullName evidence="9">Glycosyltransferase family 39 protein</fullName>
        <ecNumber evidence="9">2.4.-.-</ecNumber>
    </submittedName>
</protein>
<keyword evidence="4 9" id="KW-0808">Transferase</keyword>
<feature type="transmembrane region" description="Helical" evidence="8">
    <location>
        <begin position="158"/>
        <end position="183"/>
    </location>
</feature>
<dbReference type="PANTHER" id="PTHR33908">
    <property type="entry name" value="MANNOSYLTRANSFERASE YKCB-RELATED"/>
    <property type="match status" value="1"/>
</dbReference>
<sequence length="474" mass="54966">MKKLINWIKQNKFAVTIFLTSCATRIPFLTRGELWYDEAFLGVLLKQTNDIFIKNILIEPYPALFTLLTRIFTQLVGVNDITLRILPLVFGILTPLLGYKLLQTLLKTNESAFISAMFFVINPFLIGYSVEARAYSLFGLLAVWATYAVFADKKVQKYIAIFLLLLSHYFAIFYTAVLLLYIYKTSKNKWWDFVVALQIILPTSILYIIATLGIPLKIFAQSYSWISSAGIFNLTNSLRIYFYGSKVKDLGTPPPLDYRFIPTNYLTILLVSLLVGVLYYLHKKGQFYSLKEKTLFYLYAVAPVFVVVIELLTGGSYYLDRYMLPSAIFFIAAFTITLNKLEDKKVLLLVLVIYATTLLNLKAPAYYTGMKNLSHKYKYTQNIFVFSNNIDYMTARYYFDESAQIYVYEPYTTKHIESVEFYVAHYTPLRYAEIEDTSKVFYVNPIDLVEQTKDAKYQQVDTVGWYKLYKKISE</sequence>
<evidence type="ECO:0000256" key="3">
    <source>
        <dbReference type="ARBA" id="ARBA00022676"/>
    </source>
</evidence>
<comment type="subcellular location">
    <subcellularLocation>
        <location evidence="1">Cell membrane</location>
        <topology evidence="1">Multi-pass membrane protein</topology>
    </subcellularLocation>
</comment>
<keyword evidence="7 8" id="KW-0472">Membrane</keyword>
<proteinExistence type="predicted"/>
<feature type="transmembrane region" description="Helical" evidence="8">
    <location>
        <begin position="322"/>
        <end position="339"/>
    </location>
</feature>
<dbReference type="EMBL" id="JAGQNX010000057">
    <property type="protein sequence ID" value="MCA9308257.1"/>
    <property type="molecule type" value="Genomic_DNA"/>
</dbReference>
<dbReference type="Proteomes" id="UP000740557">
    <property type="component" value="Unassembled WGS sequence"/>
</dbReference>
<dbReference type="InterPro" id="IPR050297">
    <property type="entry name" value="LipidA_mod_glycosyltrf_83"/>
</dbReference>
<keyword evidence="5 8" id="KW-0812">Transmembrane</keyword>
<gene>
    <name evidence="9" type="ORF">KC980_01980</name>
</gene>
<feature type="transmembrane region" description="Helical" evidence="8">
    <location>
        <begin position="223"/>
        <end position="243"/>
    </location>
</feature>
<keyword evidence="3 9" id="KW-0328">Glycosyltransferase</keyword>
<reference evidence="9" key="2">
    <citation type="journal article" date="2021" name="Microbiome">
        <title>Successional dynamics and alternative stable states in a saline activated sludge microbial community over 9 years.</title>
        <authorList>
            <person name="Wang Y."/>
            <person name="Ye J."/>
            <person name="Ju F."/>
            <person name="Liu L."/>
            <person name="Boyd J.A."/>
            <person name="Deng Y."/>
            <person name="Parks D.H."/>
            <person name="Jiang X."/>
            <person name="Yin X."/>
            <person name="Woodcroft B.J."/>
            <person name="Tyson G.W."/>
            <person name="Hugenholtz P."/>
            <person name="Polz M.F."/>
            <person name="Zhang T."/>
        </authorList>
    </citation>
    <scope>NUCLEOTIDE SEQUENCE</scope>
    <source>
        <strain evidence="9">HKST-UBA79</strain>
    </source>
</reference>
<organism evidence="9 10">
    <name type="scientific">candidate division WWE3 bacterium</name>
    <dbReference type="NCBI Taxonomy" id="2053526"/>
    <lineage>
        <taxon>Bacteria</taxon>
        <taxon>Katanobacteria</taxon>
    </lineage>
</organism>
<accession>A0A955EBH6</accession>
<evidence type="ECO:0000256" key="1">
    <source>
        <dbReference type="ARBA" id="ARBA00004651"/>
    </source>
</evidence>
<dbReference type="GO" id="GO:0005886">
    <property type="term" value="C:plasma membrane"/>
    <property type="evidence" value="ECO:0007669"/>
    <property type="project" value="UniProtKB-SubCell"/>
</dbReference>
<evidence type="ECO:0000256" key="4">
    <source>
        <dbReference type="ARBA" id="ARBA00022679"/>
    </source>
</evidence>
<dbReference type="AlphaFoldDB" id="A0A955EBH6"/>
<feature type="transmembrane region" description="Helical" evidence="8">
    <location>
        <begin position="346"/>
        <end position="367"/>
    </location>
</feature>
<feature type="transmembrane region" description="Helical" evidence="8">
    <location>
        <begin position="111"/>
        <end position="128"/>
    </location>
</feature>
<dbReference type="GO" id="GO:0009103">
    <property type="term" value="P:lipopolysaccharide biosynthetic process"/>
    <property type="evidence" value="ECO:0007669"/>
    <property type="project" value="UniProtKB-ARBA"/>
</dbReference>
<feature type="transmembrane region" description="Helical" evidence="8">
    <location>
        <begin position="263"/>
        <end position="282"/>
    </location>
</feature>
<evidence type="ECO:0000256" key="6">
    <source>
        <dbReference type="ARBA" id="ARBA00022989"/>
    </source>
</evidence>
<evidence type="ECO:0000256" key="8">
    <source>
        <dbReference type="SAM" id="Phobius"/>
    </source>
</evidence>
<feature type="transmembrane region" description="Helical" evidence="8">
    <location>
        <begin position="195"/>
        <end position="216"/>
    </location>
</feature>
<dbReference type="EC" id="2.4.-.-" evidence="9"/>
<dbReference type="GO" id="GO:0016763">
    <property type="term" value="F:pentosyltransferase activity"/>
    <property type="evidence" value="ECO:0007669"/>
    <property type="project" value="TreeGrafter"/>
</dbReference>
<evidence type="ECO:0000256" key="7">
    <source>
        <dbReference type="ARBA" id="ARBA00023136"/>
    </source>
</evidence>
<evidence type="ECO:0000313" key="10">
    <source>
        <dbReference type="Proteomes" id="UP000740557"/>
    </source>
</evidence>
<evidence type="ECO:0000256" key="5">
    <source>
        <dbReference type="ARBA" id="ARBA00022692"/>
    </source>
</evidence>
<feature type="transmembrane region" description="Helical" evidence="8">
    <location>
        <begin position="81"/>
        <end position="99"/>
    </location>
</feature>
<evidence type="ECO:0000313" key="9">
    <source>
        <dbReference type="EMBL" id="MCA9308257.1"/>
    </source>
</evidence>
<name>A0A955EBH6_UNCKA</name>
<keyword evidence="6 8" id="KW-1133">Transmembrane helix</keyword>